<evidence type="ECO:0000313" key="1">
    <source>
        <dbReference type="EMBL" id="GLS18110.1"/>
    </source>
</evidence>
<reference evidence="2" key="1">
    <citation type="journal article" date="2019" name="Int. J. Syst. Evol. Microbiol.">
        <title>The Global Catalogue of Microorganisms (GCM) 10K type strain sequencing project: providing services to taxonomists for standard genome sequencing and annotation.</title>
        <authorList>
            <consortium name="The Broad Institute Genomics Platform"/>
            <consortium name="The Broad Institute Genome Sequencing Center for Infectious Disease"/>
            <person name="Wu L."/>
            <person name="Ma J."/>
        </authorList>
    </citation>
    <scope>NUCLEOTIDE SEQUENCE [LARGE SCALE GENOMIC DNA]</scope>
    <source>
        <strain evidence="2">NBRC 101365</strain>
    </source>
</reference>
<gene>
    <name evidence="1" type="ORF">GCM10007874_11260</name>
</gene>
<protein>
    <submittedName>
        <fullName evidence="1">Uncharacterized protein</fullName>
    </submittedName>
</protein>
<evidence type="ECO:0000313" key="2">
    <source>
        <dbReference type="Proteomes" id="UP001156882"/>
    </source>
</evidence>
<comment type="caution">
    <text evidence="1">The sequence shown here is derived from an EMBL/GenBank/DDBJ whole genome shotgun (WGS) entry which is preliminary data.</text>
</comment>
<accession>A0ABQ6CD99</accession>
<name>A0ABQ6CD99_9HYPH</name>
<proteinExistence type="predicted"/>
<dbReference type="RefSeq" id="WP_284310934.1">
    <property type="nucleotide sequence ID" value="NZ_BSPC01000009.1"/>
</dbReference>
<dbReference type="EMBL" id="BSPC01000009">
    <property type="protein sequence ID" value="GLS18110.1"/>
    <property type="molecule type" value="Genomic_DNA"/>
</dbReference>
<organism evidence="1 2">
    <name type="scientific">Labrys miyagiensis</name>
    <dbReference type="NCBI Taxonomy" id="346912"/>
    <lineage>
        <taxon>Bacteria</taxon>
        <taxon>Pseudomonadati</taxon>
        <taxon>Pseudomonadota</taxon>
        <taxon>Alphaproteobacteria</taxon>
        <taxon>Hyphomicrobiales</taxon>
        <taxon>Xanthobacteraceae</taxon>
        <taxon>Labrys</taxon>
    </lineage>
</organism>
<keyword evidence="2" id="KW-1185">Reference proteome</keyword>
<dbReference type="Proteomes" id="UP001156882">
    <property type="component" value="Unassembled WGS sequence"/>
</dbReference>
<sequence>MENPFITAVRDLVGELNRESASGLTTRKALIALDRVQQLLEAMPLDAVAPPAQLSPVEQSKMPINSL</sequence>